<organism evidence="11 12">
    <name type="scientific">Rhodotorula diobovata</name>
    <dbReference type="NCBI Taxonomy" id="5288"/>
    <lineage>
        <taxon>Eukaryota</taxon>
        <taxon>Fungi</taxon>
        <taxon>Dikarya</taxon>
        <taxon>Basidiomycota</taxon>
        <taxon>Pucciniomycotina</taxon>
        <taxon>Microbotryomycetes</taxon>
        <taxon>Sporidiobolales</taxon>
        <taxon>Sporidiobolaceae</taxon>
        <taxon>Rhodotorula</taxon>
    </lineage>
</organism>
<comment type="subcellular location">
    <subcellularLocation>
        <location evidence="1 9">Nucleus</location>
        <location evidence="1 9">Nucleolus</location>
    </subcellularLocation>
</comment>
<keyword evidence="6 9" id="KW-0539">Nucleus</keyword>
<dbReference type="GO" id="GO:0045943">
    <property type="term" value="P:positive regulation of transcription by RNA polymerase I"/>
    <property type="evidence" value="ECO:0007669"/>
    <property type="project" value="TreeGrafter"/>
</dbReference>
<comment type="function">
    <text evidence="9">Involved in nucleolar processing of pre-18S ribosomal RNA.</text>
</comment>
<comment type="similarity">
    <text evidence="2 9">Belongs to the HEATR1/UTP10 family.</text>
</comment>
<evidence type="ECO:0000256" key="1">
    <source>
        <dbReference type="ARBA" id="ARBA00004604"/>
    </source>
</evidence>
<dbReference type="PROSITE" id="PS50077">
    <property type="entry name" value="HEAT_REPEAT"/>
    <property type="match status" value="1"/>
</dbReference>
<evidence type="ECO:0000256" key="4">
    <source>
        <dbReference type="ARBA" id="ARBA00022517"/>
    </source>
</evidence>
<dbReference type="InterPro" id="IPR011989">
    <property type="entry name" value="ARM-like"/>
</dbReference>
<dbReference type="GO" id="GO:0032040">
    <property type="term" value="C:small-subunit processome"/>
    <property type="evidence" value="ECO:0007669"/>
    <property type="project" value="TreeGrafter"/>
</dbReference>
<protein>
    <recommendedName>
        <fullName evidence="3 9">U3 small nucleolar RNA-associated protein 10</fullName>
    </recommendedName>
</protein>
<dbReference type="GO" id="GO:0034455">
    <property type="term" value="C:t-UTP complex"/>
    <property type="evidence" value="ECO:0007669"/>
    <property type="project" value="TreeGrafter"/>
</dbReference>
<dbReference type="InterPro" id="IPR012954">
    <property type="entry name" value="BP28_C_dom"/>
</dbReference>
<evidence type="ECO:0000313" key="12">
    <source>
        <dbReference type="Proteomes" id="UP000311382"/>
    </source>
</evidence>
<dbReference type="SUPFAM" id="SSF48371">
    <property type="entry name" value="ARM repeat"/>
    <property type="match status" value="1"/>
</dbReference>
<dbReference type="InterPro" id="IPR040191">
    <property type="entry name" value="UTP10"/>
</dbReference>
<dbReference type="Gene3D" id="1.25.10.10">
    <property type="entry name" value="Leucine-rich Repeat Variant"/>
    <property type="match status" value="2"/>
</dbReference>
<evidence type="ECO:0000259" key="10">
    <source>
        <dbReference type="SMART" id="SM01036"/>
    </source>
</evidence>
<feature type="repeat" description="HEAT" evidence="8">
    <location>
        <begin position="1669"/>
        <end position="1706"/>
    </location>
</feature>
<dbReference type="STRING" id="5288.A0A5C5G4Y7"/>
<dbReference type="InterPro" id="IPR021133">
    <property type="entry name" value="HEAT_type_2"/>
</dbReference>
<dbReference type="Pfam" id="PF08146">
    <property type="entry name" value="BP28CT"/>
    <property type="match status" value="1"/>
</dbReference>
<dbReference type="InterPro" id="IPR016024">
    <property type="entry name" value="ARM-type_fold"/>
</dbReference>
<dbReference type="InterPro" id="IPR022125">
    <property type="entry name" value="U3snoRNP10_N"/>
</dbReference>
<dbReference type="Pfam" id="PF23243">
    <property type="entry name" value="HEAT_HEATR1"/>
    <property type="match status" value="1"/>
</dbReference>
<comment type="caution">
    <text evidence="11">The sequence shown here is derived from an EMBL/GenBank/DDBJ whole genome shotgun (WGS) entry which is preliminary data.</text>
</comment>
<evidence type="ECO:0000256" key="9">
    <source>
        <dbReference type="RuleBase" id="RU367065"/>
    </source>
</evidence>
<evidence type="ECO:0000313" key="11">
    <source>
        <dbReference type="EMBL" id="TNY24140.1"/>
    </source>
</evidence>
<name>A0A5C5G4Y7_9BASI</name>
<accession>A0A5C5G4Y7</accession>
<keyword evidence="12" id="KW-1185">Reference proteome</keyword>
<reference evidence="11 12" key="1">
    <citation type="submission" date="2019-03" db="EMBL/GenBank/DDBJ databases">
        <title>Rhodosporidium diobovatum UCD-FST 08-225 genome sequencing, assembly, and annotation.</title>
        <authorList>
            <person name="Fakankun I.U."/>
            <person name="Fristensky B."/>
            <person name="Levin D.B."/>
        </authorList>
    </citation>
    <scope>NUCLEOTIDE SEQUENCE [LARGE SCALE GENOMIC DNA]</scope>
    <source>
        <strain evidence="11 12">UCD-FST 08-225</strain>
    </source>
</reference>
<evidence type="ECO:0000256" key="6">
    <source>
        <dbReference type="ARBA" id="ARBA00023242"/>
    </source>
</evidence>
<dbReference type="Pfam" id="PF12397">
    <property type="entry name" value="U3snoRNP10"/>
    <property type="match status" value="1"/>
</dbReference>
<sequence length="2122" mass="227574">MSSLAAQLQARQTVDSARLSSTRALKNVPSFIYTPRYAASLSTADLHAVAANAWDQLAALDPFFGLHFKEILGEQAKSLDRTGLTKEENDKVGRSVDKVLRALGKHMLLKPAGVVLEWLVRRFRVQDFNVPSLVALFLPYHNTPHFPSALNLIAEATMSGTAFAGFLPAKKSLAPVDLTAIVDLLPPFDSAPTARPLLDFILHLPLSYLENGEVPHRALTAFWLQAVASYLDRAGARLPDGERAAVLSTVLEVLRTARSHPDTLIASYILVARFAMHNPFDAETLRVVLKGVVSNRARSHVADDETDAALVTTLVVISQLGEEEVAVPEGKKFLGNSGWKSLLRTAKLDELVVQLSNQYDASRFLKPFLHTLAQEALTSEDCLALLSSTLIPRPSPSLESDALLTLPEPIISHLLASCFSAIIRTPTASPTALLKPLSQVYQRYPAVWTAQSKVATSHARQSGDKEALPRVLQAMNAVLGGEALSSDHAGAAALVISASAPDVAIRVSALRDVLKNADAIVEQGNGAFVHDTLVARLAESEKDVAAVLFAKENHAVLEAHVSPDELLAAVTPAVASQKEEYLAAALPYLAGRFVQQHPSHADAVVKSIFWPRLLVAKADPRTRVAVYKALKGSELEKTHVWLKGVSAALPLSVEAVSPQAADKVVEVLAKNMAGAASDVVDAAIAFLLSQLASAQGEQLALAHLVALRLAGKVEKSRRVPFAVAVIDAVKMQQNGLDGLVSASPEHAATLLDVSNSSVVAAAVQNAAFAKPAAEKTQQHLRAALVVGALKAVHPLKEASWTWLAPSPAPAEAAYRDLCLAAYRVAHAHSASPASNALAASLLETLFGALVTDDALAFLASMYAAPARAVSVELRLAALRDAAVFVEVLATATAAPKGKLVDWQVVIPSLVVALADGDKRLRVEALKVLEAVRHTLSPAKSASAAKVGVVHGRDKFYGPVVTPSALKYLDAPDVAAYLDKVLASRTELTLSPTHLATLHATLLDVPSPTDSPTKETRKRKAALSFRAATYLASHVAAWQSSLVARTRLLAALEGVKDRDKAAALVALVQEAVEAPAELYAAEELEAVAEYARRILRPFDGAQRKWLEDAGAVDSLVNAFETQDTTGLRAVLRKEALRLVSKSVFVTVRGETRLELFKRLVKLAVSSEARVASDVLACVRAAKVDGETVTLFLNEVRNTLAPPAAKGAKRGRTSMVGAASTAARTERLPELVVVLESVEFASVPASHGLLLSLFDLLAVLVELPTSAGQTDVSYPGQLILGALARVVESVQPTSGVTSDSIRMAPVLDFMRSSINPQIYSQSLLLLSQLGPLVPDQLVHNVMPIFTFMGANVLQRDDAYSLRVVDQTLDNIVPALVKAMQRTADGRDGLLAELRDLLRAFTDAAAHVPRHRRINLFTRLVETLGAKQFLSAVAMLLVDKAGKSSDAGALPLALAEHFDVATQLSAYQQVVDELQRVVALEPSFLQPADEQVAPTKAKEQALALLNFLAFALETKQLLSKVDAARTATVAGAVDISLMEVVRGLLDLTMATADSFSDEDRADLAEGADYVVHATVALMSTRSFADALLWLLELADPSIQPRAFALLRARLPHVKPTRRADLSVAVVAVVEKVQEVLASAEETDADAVSGALETLDAVAESVFPEEDAALAKTIPALVDIARDEQRVEKTRAAAFAVLAKLSNRLGPRLIPLVAKLVPFALDVLESQARAGASAATALISGAYSTLEGLFSSVPTFIGGQLDKVFSAALSPELMSLSHVKGASAAKARAALLSAAAKKLPAKTLYPAIIRLHASLDGKQREPLLGLLDLLNRALRYGKTGDVGANYRAIFKLFLTVFDLRRVHATELDDEDVVVIEDNALGAFVQFILKLNEHMFRPLFLRTYDWAVIDLAEAGDAASAGVADEGLVARRTVLYKVVDRLLGQLRSIFVPYFSFMLDQTVELLDAAAKGDLRDSDLWQAVAGALAKAFEYDESGFWTGPRLAKLSAPLAHQLEAPASLFPISAFYPLLTSFAELVSTHESHLKQFNSRLLHLTRSDDLRVKRNAVDALDALWDAVGDDMLGLVPETMPFLAEAREETEGGVEAATRRLLKRIEEHLGEELDQYLEN</sequence>
<evidence type="ECO:0000256" key="3">
    <source>
        <dbReference type="ARBA" id="ARBA00015399"/>
    </source>
</evidence>
<dbReference type="GO" id="GO:0000462">
    <property type="term" value="P:maturation of SSU-rRNA from tricistronic rRNA transcript (SSU-rRNA, 5.8S rRNA, LSU-rRNA)"/>
    <property type="evidence" value="ECO:0007669"/>
    <property type="project" value="TreeGrafter"/>
</dbReference>
<dbReference type="OrthoDB" id="31183at2759"/>
<dbReference type="SMART" id="SM01036">
    <property type="entry name" value="BP28CT"/>
    <property type="match status" value="1"/>
</dbReference>
<comment type="subunit">
    <text evidence="9">Component of the ribosomal small subunit (SSU) processome.</text>
</comment>
<dbReference type="PANTHER" id="PTHR13457">
    <property type="entry name" value="BAP28"/>
    <property type="match status" value="1"/>
</dbReference>
<dbReference type="PANTHER" id="PTHR13457:SF1">
    <property type="entry name" value="HEAT REPEAT-CONTAINING PROTEIN 1"/>
    <property type="match status" value="1"/>
</dbReference>
<dbReference type="GO" id="GO:0030515">
    <property type="term" value="F:snoRNA binding"/>
    <property type="evidence" value="ECO:0007669"/>
    <property type="project" value="TreeGrafter"/>
</dbReference>
<evidence type="ECO:0000256" key="8">
    <source>
        <dbReference type="PROSITE-ProRule" id="PRU00103"/>
    </source>
</evidence>
<dbReference type="EMBL" id="SOZI01000005">
    <property type="protein sequence ID" value="TNY24140.1"/>
    <property type="molecule type" value="Genomic_DNA"/>
</dbReference>
<keyword evidence="7 9" id="KW-0687">Ribonucleoprotein</keyword>
<dbReference type="InterPro" id="IPR056473">
    <property type="entry name" value="HEAT_Utp10/HEAT1"/>
</dbReference>
<feature type="domain" description="BP28 C-terminal" evidence="10">
    <location>
        <begin position="1835"/>
        <end position="1991"/>
    </location>
</feature>
<evidence type="ECO:0000256" key="5">
    <source>
        <dbReference type="ARBA" id="ARBA00022552"/>
    </source>
</evidence>
<evidence type="ECO:0000256" key="2">
    <source>
        <dbReference type="ARBA" id="ARBA00010559"/>
    </source>
</evidence>
<gene>
    <name evidence="11" type="ORF">DMC30DRAFT_413617</name>
</gene>
<keyword evidence="5 9" id="KW-0698">rRNA processing</keyword>
<evidence type="ECO:0000256" key="7">
    <source>
        <dbReference type="ARBA" id="ARBA00023274"/>
    </source>
</evidence>
<dbReference type="GO" id="GO:0030686">
    <property type="term" value="C:90S preribosome"/>
    <property type="evidence" value="ECO:0007669"/>
    <property type="project" value="TreeGrafter"/>
</dbReference>
<dbReference type="Proteomes" id="UP000311382">
    <property type="component" value="Unassembled WGS sequence"/>
</dbReference>
<keyword evidence="4 9" id="KW-0690">Ribosome biogenesis</keyword>
<proteinExistence type="inferred from homology"/>